<dbReference type="EMBL" id="UIPR01000111">
    <property type="protein sequence ID" value="SVH91559.1"/>
    <property type="molecule type" value="Genomic_DNA"/>
</dbReference>
<accession>A0A658Z336</accession>
<name>A0A658Z336_SHIFL</name>
<evidence type="ECO:0000313" key="1">
    <source>
        <dbReference type="EMBL" id="SVH91559.1"/>
    </source>
</evidence>
<protein>
    <submittedName>
        <fullName evidence="1">Uncharacterized protein</fullName>
    </submittedName>
</protein>
<organism evidence="1 2">
    <name type="scientific">Shigella flexneri</name>
    <dbReference type="NCBI Taxonomy" id="623"/>
    <lineage>
        <taxon>Bacteria</taxon>
        <taxon>Pseudomonadati</taxon>
        <taxon>Pseudomonadota</taxon>
        <taxon>Gammaproteobacteria</taxon>
        <taxon>Enterobacterales</taxon>
        <taxon>Enterobacteriaceae</taxon>
        <taxon>Shigella</taxon>
    </lineage>
</organism>
<reference evidence="1 2" key="1">
    <citation type="submission" date="2018-06" db="EMBL/GenBank/DDBJ databases">
        <authorList>
            <consortium name="Pathogen Informatics"/>
            <person name="Doyle S."/>
        </authorList>
    </citation>
    <scope>NUCLEOTIDE SEQUENCE [LARGE SCALE GENOMIC DNA]</scope>
    <source>
        <strain evidence="1 2">4028STDY6275000</strain>
    </source>
</reference>
<gene>
    <name evidence="1" type="ORF">SAMEA3710514_04523</name>
</gene>
<sequence>MYISPCWVVLKVIWLESAARSNNAFIFFSRKKTGLAPCFCNTNDVLILMSGRVVTKANLSHVDGGVRCSLVNCSTVATTELFNSHFRIFAVPLIKSGAVTEATLGQID</sequence>
<evidence type="ECO:0000313" key="2">
    <source>
        <dbReference type="Proteomes" id="UP000260191"/>
    </source>
</evidence>
<dbReference type="AlphaFoldDB" id="A0A658Z336"/>
<proteinExistence type="predicted"/>
<dbReference type="Proteomes" id="UP000260191">
    <property type="component" value="Unassembled WGS sequence"/>
</dbReference>